<dbReference type="Pfam" id="PF00623">
    <property type="entry name" value="RNA_pol_Rpb1_2"/>
    <property type="match status" value="2"/>
</dbReference>
<evidence type="ECO:0000313" key="11">
    <source>
        <dbReference type="Proteomes" id="UP000771749"/>
    </source>
</evidence>
<feature type="binding site" evidence="7">
    <location>
        <position position="812"/>
    </location>
    <ligand>
        <name>Zn(2+)</name>
        <dbReference type="ChEBI" id="CHEBI:29105"/>
        <label>2</label>
    </ligand>
</feature>
<proteinExistence type="inferred from homology"/>
<keyword evidence="5 7" id="KW-0804">Transcription</keyword>
<dbReference type="Pfam" id="PF04997">
    <property type="entry name" value="RNA_pol_Rpb1_1"/>
    <property type="match status" value="1"/>
</dbReference>
<dbReference type="Gene3D" id="4.10.860.120">
    <property type="entry name" value="RNA polymerase II, clamp domain"/>
    <property type="match status" value="1"/>
</dbReference>
<dbReference type="EC" id="2.7.7.6" evidence="7"/>
<feature type="binding site" evidence="7">
    <location>
        <position position="893"/>
    </location>
    <ligand>
        <name>Zn(2+)</name>
        <dbReference type="ChEBI" id="CHEBI:29105"/>
        <label>2</label>
    </ligand>
</feature>
<feature type="binding site" evidence="7">
    <location>
        <position position="886"/>
    </location>
    <ligand>
        <name>Zn(2+)</name>
        <dbReference type="ChEBI" id="CHEBI:29105"/>
        <label>2</label>
    </ligand>
</feature>
<feature type="binding site" evidence="7">
    <location>
        <position position="82"/>
    </location>
    <ligand>
        <name>Zn(2+)</name>
        <dbReference type="ChEBI" id="CHEBI:29105"/>
        <label>1</label>
    </ligand>
</feature>
<evidence type="ECO:0000256" key="2">
    <source>
        <dbReference type="ARBA" id="ARBA00022679"/>
    </source>
</evidence>
<dbReference type="SUPFAM" id="SSF64484">
    <property type="entry name" value="beta and beta-prime subunits of DNA dependent RNA-polymerase"/>
    <property type="match status" value="1"/>
</dbReference>
<keyword evidence="2 7" id="KW-0808">Transferase</keyword>
<dbReference type="Pfam" id="PF04983">
    <property type="entry name" value="RNA_pol_Rpb1_3"/>
    <property type="match status" value="1"/>
</dbReference>
<evidence type="ECO:0000256" key="5">
    <source>
        <dbReference type="ARBA" id="ARBA00023163"/>
    </source>
</evidence>
<dbReference type="HAMAP" id="MF_01322">
    <property type="entry name" value="RNApol_bact_RpoC"/>
    <property type="match status" value="1"/>
</dbReference>
<dbReference type="GO" id="GO:0006351">
    <property type="term" value="P:DNA-templated transcription"/>
    <property type="evidence" value="ECO:0007669"/>
    <property type="project" value="UniProtKB-UniRule"/>
</dbReference>
<dbReference type="GO" id="GO:0008270">
    <property type="term" value="F:zinc ion binding"/>
    <property type="evidence" value="ECO:0007669"/>
    <property type="project" value="UniProtKB-UniRule"/>
</dbReference>
<dbReference type="Gene3D" id="1.10.1790.20">
    <property type="match status" value="1"/>
</dbReference>
<comment type="catalytic activity">
    <reaction evidence="6 7 8">
        <text>RNA(n) + a ribonucleoside 5'-triphosphate = RNA(n+1) + diphosphate</text>
        <dbReference type="Rhea" id="RHEA:21248"/>
        <dbReference type="Rhea" id="RHEA-COMP:14527"/>
        <dbReference type="Rhea" id="RHEA-COMP:17342"/>
        <dbReference type="ChEBI" id="CHEBI:33019"/>
        <dbReference type="ChEBI" id="CHEBI:61557"/>
        <dbReference type="ChEBI" id="CHEBI:140395"/>
        <dbReference type="EC" id="2.7.7.6"/>
    </reaction>
</comment>
<dbReference type="InterPro" id="IPR012754">
    <property type="entry name" value="DNA-dir_RpoC_beta_prime_bact"/>
</dbReference>
<comment type="function">
    <text evidence="7 8">DNA-dependent RNA polymerase catalyzes the transcription of DNA into RNA using the four ribonucleoside triphosphates as substrates.</text>
</comment>
<dbReference type="NCBIfam" id="TIGR02386">
    <property type="entry name" value="rpoC_TIGR"/>
    <property type="match status" value="1"/>
</dbReference>
<feature type="binding site" evidence="7">
    <location>
        <position position="471"/>
    </location>
    <ligand>
        <name>Mg(2+)</name>
        <dbReference type="ChEBI" id="CHEBI:18420"/>
    </ligand>
</feature>
<comment type="subunit">
    <text evidence="7">The RNAP catalytic core consists of 2 alpha, 1 beta, 1 beta' and 1 omega subunit. When a sigma factor is associated with the core the holoenzyme is formed, which can initiate transcription.</text>
</comment>
<dbReference type="GO" id="GO:0000428">
    <property type="term" value="C:DNA-directed RNA polymerase complex"/>
    <property type="evidence" value="ECO:0007669"/>
    <property type="project" value="UniProtKB-KW"/>
</dbReference>
<dbReference type="GO" id="GO:0000287">
    <property type="term" value="F:magnesium ion binding"/>
    <property type="evidence" value="ECO:0007669"/>
    <property type="project" value="UniProtKB-UniRule"/>
</dbReference>
<dbReference type="InterPro" id="IPR044893">
    <property type="entry name" value="RNA_pol_Rpb1_clamp_domain"/>
</dbReference>
<evidence type="ECO:0000259" key="9">
    <source>
        <dbReference type="SMART" id="SM00663"/>
    </source>
</evidence>
<keyword evidence="7" id="KW-0862">Zinc</keyword>
<gene>
    <name evidence="7 10" type="primary">rpoC</name>
    <name evidence="10" type="ORF">IAC07_01840</name>
</gene>
<dbReference type="InterPro" id="IPR000722">
    <property type="entry name" value="RNA_pol_asu"/>
</dbReference>
<comment type="caution">
    <text evidence="10">The sequence shown here is derived from an EMBL/GenBank/DDBJ whole genome shotgun (WGS) entry which is preliminary data.</text>
</comment>
<feature type="binding site" evidence="7">
    <location>
        <position position="896"/>
    </location>
    <ligand>
        <name>Zn(2+)</name>
        <dbReference type="ChEBI" id="CHEBI:29105"/>
        <label>2</label>
    </ligand>
</feature>
<dbReference type="InterPro" id="IPR007081">
    <property type="entry name" value="RNA_pol_Rpb1_5"/>
</dbReference>
<dbReference type="PANTHER" id="PTHR19376:SF54">
    <property type="entry name" value="DNA-DIRECTED RNA POLYMERASE SUBUNIT BETA"/>
    <property type="match status" value="1"/>
</dbReference>
<evidence type="ECO:0000256" key="8">
    <source>
        <dbReference type="RuleBase" id="RU004279"/>
    </source>
</evidence>
<dbReference type="InterPro" id="IPR007083">
    <property type="entry name" value="RNA_pol_Rpb1_4"/>
</dbReference>
<dbReference type="InterPro" id="IPR007080">
    <property type="entry name" value="RNA_pol_Rpb1_1"/>
</dbReference>
<keyword evidence="4 7" id="KW-0479">Metal-binding</keyword>
<evidence type="ECO:0000256" key="1">
    <source>
        <dbReference type="ARBA" id="ARBA00022478"/>
    </source>
</evidence>
<dbReference type="Gene3D" id="1.10.40.90">
    <property type="match status" value="1"/>
</dbReference>
<feature type="domain" description="RNA polymerase N-terminal" evidence="9">
    <location>
        <begin position="244"/>
        <end position="523"/>
    </location>
</feature>
<reference evidence="10" key="2">
    <citation type="journal article" date="2021" name="PeerJ">
        <title>Extensive microbial diversity within the chicken gut microbiome revealed by metagenomics and culture.</title>
        <authorList>
            <person name="Gilroy R."/>
            <person name="Ravi A."/>
            <person name="Getino M."/>
            <person name="Pursley I."/>
            <person name="Horton D.L."/>
            <person name="Alikhan N.F."/>
            <person name="Baker D."/>
            <person name="Gharbi K."/>
            <person name="Hall N."/>
            <person name="Watson M."/>
            <person name="Adriaenssens E.M."/>
            <person name="Foster-Nyarko E."/>
            <person name="Jarju S."/>
            <person name="Secka A."/>
            <person name="Antonio M."/>
            <person name="Oren A."/>
            <person name="Chaudhuri R.R."/>
            <person name="La Ragione R."/>
            <person name="Hildebrand F."/>
            <person name="Pallen M.J."/>
        </authorList>
    </citation>
    <scope>NUCLEOTIDE SEQUENCE</scope>
    <source>
        <strain evidence="10">F1-3629</strain>
    </source>
</reference>
<evidence type="ECO:0000256" key="3">
    <source>
        <dbReference type="ARBA" id="ARBA00022695"/>
    </source>
</evidence>
<evidence type="ECO:0000256" key="6">
    <source>
        <dbReference type="ARBA" id="ARBA00048552"/>
    </source>
</evidence>
<evidence type="ECO:0000256" key="4">
    <source>
        <dbReference type="ARBA" id="ARBA00022723"/>
    </source>
</evidence>
<dbReference type="GO" id="GO:0003677">
    <property type="term" value="F:DNA binding"/>
    <property type="evidence" value="ECO:0007669"/>
    <property type="project" value="UniProtKB-UniRule"/>
</dbReference>
<keyword evidence="1 7" id="KW-0240">DNA-directed RNA polymerase</keyword>
<feature type="binding site" evidence="7">
    <location>
        <position position="67"/>
    </location>
    <ligand>
        <name>Zn(2+)</name>
        <dbReference type="ChEBI" id="CHEBI:29105"/>
        <label>1</label>
    </ligand>
</feature>
<dbReference type="InterPro" id="IPR038120">
    <property type="entry name" value="Rpb1_funnel_sf"/>
</dbReference>
<sequence length="1415" mass="157984">MPTFNKENKVKSNFERISISLASPEDIKERSSGEVLKPETVNYRTYKPERDGLFCEKIFGPTKDYECHCGKYKRIRYRGIVCDRCGVEVTEKKVRRERMGHIELTVPVAHIWYFKSAPNKIAALLGIAAKKLEAVIYYEKYIVINPGTTGIEKKELLSEEEYLDLIDSMPENQNLPNDDPNKFRAGMGAEAIYELLKEIDIDALAKELKEKMNTETSQQRRAEALKRLSIVKWFQESKGVNRPEWMIMKVIPVIPPDLRPLVPLDGGRFATSDLNDLYRRVIIRNNRLKRLIEIKAPEVILRNEKRMLQEAVDSLFDNSKKSNAVKSEANRTLKSLSDSLKGKQGRFRQNLLGKRVDYSARSVIVVGPELKMHECGLPKFMAAELYKPFIIRKLIERGIVKTVKSAKKIVDRKDPVIWDILENVMKGHPVLLNRAPTLHRLGIQAFQPKMIEGKAIQLHPLACTAFNADFDGDQMAVHLPLGNAAIMEAQLLMLGSHNILNPANGTPITVPSQDMVLGLYYITKARPGAKGEGMKFYGPEEVIIALNEKAIDIHAKIQVRLPKDKQHPEEGTQMVETTPGRIIVNQFVPIEVPYVNEILGKKSLRKIISVVIKNTGVARTAQFLDDIKNLGYTMAFKGGLSFNLGDVIIPAEKEALIENGYKTVENIKNNFSMGFITNNERYNKVIDLWTSIDNQITGIVEKQISADQQGFNPVYMMLDSGARGSTQQIKQLCGMRGLMAKPQKSGAQGAEIIENPIISNLKEGMTVLEYFISTHGARKGLADTALKTADAGYLTRRLVDVSHDVIINEEDCGTLRGLIATAIKSKDEIVESLGERILGRTSVHDIFNPLTGELILPAGEEITESIAALIESLPIEQVEIRSVLTCESRKGVCAKCYGRNLASGRMVEKGEVVGVIAAQSIGEPGTQLTLRTFHVGGTASSTAAESSIESKYNGKLEYEELRTIERVSDDGSVQDVVVSRTTELRIVDENTGITFSQYDVPYGSVLYKKDGEKVAKGDLICEWDAYNAITIIETAGTVRFDSMIDGVTFREEAADEYSLNRDKVIIESRDRSKNPTINIIDENGASKKQYNLPVGAHVMVGDGDKVRIGDIIIKIPRAIGKSSDITGGLPRVTELFEARNPSNPAIVSEINGEVVMGKIKRGNREIIIRNKSGKEKRYLVPLTKQILVQENDYVKAGMRLSDGAVSPTDILNILGPIKVQEYIVNEIQEVYRLQGVKINDKHFEIIVRQMMRKVQINDPGDTEFLPEELVDKWQFMDTNDRIYGMFYVTDPGDSQKYTEGQIVSVREMRSENSSLERQGLKMMVLREARPATASQVLQGITRAALKTSSFISAASFQETTKVLSEAAIRGRVDNLEGLKENVICGHAIPAGTGQKEFQEILVAPMEEYQKAMSEL</sequence>
<dbReference type="CDD" id="cd01609">
    <property type="entry name" value="RNAP_beta'_N"/>
    <property type="match status" value="1"/>
</dbReference>
<feature type="binding site" evidence="7">
    <location>
        <position position="469"/>
    </location>
    <ligand>
        <name>Mg(2+)</name>
        <dbReference type="ChEBI" id="CHEBI:18420"/>
    </ligand>
</feature>
<dbReference type="InterPro" id="IPR006592">
    <property type="entry name" value="RNA_pol_N"/>
</dbReference>
<dbReference type="InterPro" id="IPR045867">
    <property type="entry name" value="DNA-dir_RpoC_beta_prime"/>
</dbReference>
<evidence type="ECO:0000256" key="7">
    <source>
        <dbReference type="HAMAP-Rule" id="MF_01322"/>
    </source>
</evidence>
<dbReference type="Gene3D" id="1.10.150.390">
    <property type="match status" value="1"/>
</dbReference>
<feature type="binding site" evidence="7">
    <location>
        <position position="69"/>
    </location>
    <ligand>
        <name>Zn(2+)</name>
        <dbReference type="ChEBI" id="CHEBI:29105"/>
        <label>1</label>
    </ligand>
</feature>
<dbReference type="Gene3D" id="1.10.274.100">
    <property type="entry name" value="RNA polymerase Rpb1, domain 3"/>
    <property type="match status" value="2"/>
</dbReference>
<dbReference type="SMART" id="SM00663">
    <property type="entry name" value="RPOLA_N"/>
    <property type="match status" value="1"/>
</dbReference>
<dbReference type="Gene3D" id="2.40.50.100">
    <property type="match status" value="3"/>
</dbReference>
<dbReference type="InterPro" id="IPR042102">
    <property type="entry name" value="RNA_pol_Rpb1_3_sf"/>
</dbReference>
<dbReference type="Gene3D" id="3.30.60.280">
    <property type="match status" value="1"/>
</dbReference>
<feature type="binding site" evidence="7">
    <location>
        <position position="85"/>
    </location>
    <ligand>
        <name>Zn(2+)</name>
        <dbReference type="ChEBI" id="CHEBI:29105"/>
        <label>1</label>
    </ligand>
</feature>
<organism evidence="10 11">
    <name type="scientific">Candidatus Cryptobacteroides gallistercoris</name>
    <dbReference type="NCBI Taxonomy" id="2840765"/>
    <lineage>
        <taxon>Bacteria</taxon>
        <taxon>Pseudomonadati</taxon>
        <taxon>Bacteroidota</taxon>
        <taxon>Bacteroidia</taxon>
        <taxon>Bacteroidales</taxon>
        <taxon>Candidatus Cryptobacteroides</taxon>
    </lineage>
</organism>
<reference evidence="10" key="1">
    <citation type="submission" date="2020-10" db="EMBL/GenBank/DDBJ databases">
        <authorList>
            <person name="Gilroy R."/>
        </authorList>
    </citation>
    <scope>NUCLEOTIDE SEQUENCE</scope>
    <source>
        <strain evidence="10">F1-3629</strain>
    </source>
</reference>
<dbReference type="Proteomes" id="UP000771749">
    <property type="component" value="Unassembled WGS sequence"/>
</dbReference>
<dbReference type="Pfam" id="PF05000">
    <property type="entry name" value="RNA_pol_Rpb1_4"/>
    <property type="match status" value="1"/>
</dbReference>
<protein>
    <recommendedName>
        <fullName evidence="7">DNA-directed RNA polymerase subunit beta'</fullName>
        <shortName evidence="7">RNAP subunit beta'</shortName>
        <ecNumber evidence="7">2.7.7.6</ecNumber>
    </recommendedName>
    <alternativeName>
        <fullName evidence="7">RNA polymerase subunit beta'</fullName>
    </alternativeName>
    <alternativeName>
        <fullName evidence="7">Transcriptase subunit beta'</fullName>
    </alternativeName>
</protein>
<name>A0A940DLN4_9BACT</name>
<comment type="similarity">
    <text evidence="7 8">Belongs to the RNA polymerase beta' chain family.</text>
</comment>
<accession>A0A940DLN4</accession>
<feature type="binding site" evidence="7">
    <location>
        <position position="473"/>
    </location>
    <ligand>
        <name>Mg(2+)</name>
        <dbReference type="ChEBI" id="CHEBI:18420"/>
    </ligand>
</feature>
<dbReference type="CDD" id="cd02655">
    <property type="entry name" value="RNAP_beta'_C"/>
    <property type="match status" value="1"/>
</dbReference>
<dbReference type="Gene3D" id="1.10.132.30">
    <property type="match status" value="1"/>
</dbReference>
<comment type="cofactor">
    <cofactor evidence="7">
        <name>Zn(2+)</name>
        <dbReference type="ChEBI" id="CHEBI:29105"/>
    </cofactor>
    <text evidence="7">Binds 2 Zn(2+) ions per subunit.</text>
</comment>
<dbReference type="PANTHER" id="PTHR19376">
    <property type="entry name" value="DNA-DIRECTED RNA POLYMERASE"/>
    <property type="match status" value="1"/>
</dbReference>
<dbReference type="GO" id="GO:0003899">
    <property type="term" value="F:DNA-directed RNA polymerase activity"/>
    <property type="evidence" value="ECO:0007669"/>
    <property type="project" value="UniProtKB-UniRule"/>
</dbReference>
<keyword evidence="3 7" id="KW-0548">Nucleotidyltransferase</keyword>
<comment type="cofactor">
    <cofactor evidence="7">
        <name>Mg(2+)</name>
        <dbReference type="ChEBI" id="CHEBI:18420"/>
    </cofactor>
    <text evidence="7">Binds 1 Mg(2+) ion per subunit.</text>
</comment>
<keyword evidence="7" id="KW-0460">Magnesium</keyword>
<dbReference type="EMBL" id="JADIMJ010000030">
    <property type="protein sequence ID" value="MBO8453448.1"/>
    <property type="molecule type" value="Genomic_DNA"/>
</dbReference>
<dbReference type="Pfam" id="PF04998">
    <property type="entry name" value="RNA_pol_Rpb1_5"/>
    <property type="match status" value="1"/>
</dbReference>
<dbReference type="InterPro" id="IPR007066">
    <property type="entry name" value="RNA_pol_Rpb1_3"/>
</dbReference>
<dbReference type="Gene3D" id="2.40.40.20">
    <property type="match status" value="1"/>
</dbReference>
<evidence type="ECO:0000313" key="10">
    <source>
        <dbReference type="EMBL" id="MBO8453448.1"/>
    </source>
</evidence>